<evidence type="ECO:0000313" key="4">
    <source>
        <dbReference type="EMBL" id="CAL8116807.1"/>
    </source>
</evidence>
<dbReference type="SUPFAM" id="SSF48403">
    <property type="entry name" value="Ankyrin repeat"/>
    <property type="match status" value="1"/>
</dbReference>
<dbReference type="InterPro" id="IPR036770">
    <property type="entry name" value="Ankyrin_rpt-contain_sf"/>
</dbReference>
<keyword evidence="2 3" id="KW-0040">ANK repeat</keyword>
<reference evidence="4 5" key="1">
    <citation type="submission" date="2024-08" db="EMBL/GenBank/DDBJ databases">
        <authorList>
            <person name="Cucini C."/>
            <person name="Frati F."/>
        </authorList>
    </citation>
    <scope>NUCLEOTIDE SEQUENCE [LARGE SCALE GENOMIC DNA]</scope>
</reference>
<feature type="repeat" description="ANK" evidence="3">
    <location>
        <begin position="453"/>
        <end position="480"/>
    </location>
</feature>
<keyword evidence="5" id="KW-1185">Reference proteome</keyword>
<comment type="caution">
    <text evidence="4">The sequence shown here is derived from an EMBL/GenBank/DDBJ whole genome shotgun (WGS) entry which is preliminary data.</text>
</comment>
<dbReference type="EMBL" id="CAXLJM020000053">
    <property type="protein sequence ID" value="CAL8116807.1"/>
    <property type="molecule type" value="Genomic_DNA"/>
</dbReference>
<dbReference type="Proteomes" id="UP001642540">
    <property type="component" value="Unassembled WGS sequence"/>
</dbReference>
<dbReference type="Gene3D" id="1.25.40.20">
    <property type="entry name" value="Ankyrin repeat-containing domain"/>
    <property type="match status" value="2"/>
</dbReference>
<name>A0ABP1R2G5_9HEXA</name>
<dbReference type="PROSITE" id="PS50088">
    <property type="entry name" value="ANK_REPEAT"/>
    <property type="match status" value="3"/>
</dbReference>
<dbReference type="PANTHER" id="PTHR24171">
    <property type="entry name" value="ANKYRIN REPEAT DOMAIN-CONTAINING PROTEIN 39-RELATED"/>
    <property type="match status" value="1"/>
</dbReference>
<proteinExistence type="predicted"/>
<evidence type="ECO:0000256" key="1">
    <source>
        <dbReference type="ARBA" id="ARBA00022737"/>
    </source>
</evidence>
<keyword evidence="1" id="KW-0677">Repeat</keyword>
<feature type="repeat" description="ANK" evidence="3">
    <location>
        <begin position="288"/>
        <end position="322"/>
    </location>
</feature>
<organism evidence="4 5">
    <name type="scientific">Orchesella dallaii</name>
    <dbReference type="NCBI Taxonomy" id="48710"/>
    <lineage>
        <taxon>Eukaryota</taxon>
        <taxon>Metazoa</taxon>
        <taxon>Ecdysozoa</taxon>
        <taxon>Arthropoda</taxon>
        <taxon>Hexapoda</taxon>
        <taxon>Collembola</taxon>
        <taxon>Entomobryomorpha</taxon>
        <taxon>Entomobryoidea</taxon>
        <taxon>Orchesellidae</taxon>
        <taxon>Orchesellinae</taxon>
        <taxon>Orchesella</taxon>
    </lineage>
</organism>
<feature type="repeat" description="ANK" evidence="3">
    <location>
        <begin position="249"/>
        <end position="287"/>
    </location>
</feature>
<accession>A0ABP1R2G5</accession>
<dbReference type="SMART" id="SM00248">
    <property type="entry name" value="ANK"/>
    <property type="match status" value="5"/>
</dbReference>
<evidence type="ECO:0000313" key="5">
    <source>
        <dbReference type="Proteomes" id="UP001642540"/>
    </source>
</evidence>
<evidence type="ECO:0000256" key="2">
    <source>
        <dbReference type="ARBA" id="ARBA00023043"/>
    </source>
</evidence>
<dbReference type="InterPro" id="IPR002110">
    <property type="entry name" value="Ankyrin_rpt"/>
</dbReference>
<evidence type="ECO:0000256" key="3">
    <source>
        <dbReference type="PROSITE-ProRule" id="PRU00023"/>
    </source>
</evidence>
<dbReference type="Pfam" id="PF12796">
    <property type="entry name" value="Ank_2"/>
    <property type="match status" value="2"/>
</dbReference>
<dbReference type="PROSITE" id="PS50297">
    <property type="entry name" value="ANK_REP_REGION"/>
    <property type="match status" value="3"/>
</dbReference>
<sequence length="480" mass="54524">MVINEQMTCHKVTPSTSSTCSNIEIVKVRAPIIKQPQTSHNKVETQEDAASSGSCKKLEELYKLGFKSTPNICNTEVVKVHTSIIKQVQTQEDRLVGKNSPFINKNRMETYENKVSSGSCKTLEELHKMDLYDKPGKIFEIVKTEDLRTIKNALKSVEKEMNLSKLFDVKLKSLLHVAIEYQDYSVVKFLAKRYVFSDLFSQDSFKKSLVRLCMNDMHKLLPAKLEQKCKILNLLFKLQPELVNTRDEHGWTPLHLATMHAYRNNQLQYDLVNMLLRKNASINMQDNHNSTPLHMAVSFQVPDSSIIKLLIANGANPDVKFFQLLIDNGNPEVFHEVVVHLVSLGKDNLLTGHVAIGDTETVLSYAVLKFDVLKHTLKIFKSLGFNFKNYRLKSLLHVAIKGGRQGPFLKTLIKLGVEYKLTCLLHYCVQHSNLSALKIFISLGCDLNEKDCNRSTPLQIARSKNLQEIVKELVKHGSSM</sequence>
<protein>
    <submittedName>
        <fullName evidence="4">Uncharacterized protein</fullName>
    </submittedName>
</protein>
<gene>
    <name evidence="4" type="ORF">ODALV1_LOCUS17411</name>
</gene>